<feature type="chain" id="PRO_5038380447" description="Htaa domain-containing protein" evidence="1">
    <location>
        <begin position="30"/>
        <end position="200"/>
    </location>
</feature>
<feature type="signal peptide" evidence="1">
    <location>
        <begin position="1"/>
        <end position="29"/>
    </location>
</feature>
<gene>
    <name evidence="2" type="ORF">Sru01_68870</name>
</gene>
<keyword evidence="1" id="KW-0732">Signal</keyword>
<sequence length="200" mass="20685">MKLLRRLTAIGGLTALFVVPALGGGAASAASKVPVHGGSTTVITAPGIAKTLVENDIFASTGKPGSTAFVAGRGLSLRFTFPVTGGRASLDPLGGKVTHRGSIVFVNFKDNKKIRVGDFTIDLSKKRLTGIVNGDPRKRVPLFNLDLSAAKIFAKGHSVRATKVGLKLTGTAAKALNSALGTSIFQQDLLLGSANSHLRL</sequence>
<evidence type="ECO:0000313" key="2">
    <source>
        <dbReference type="EMBL" id="GII81905.1"/>
    </source>
</evidence>
<accession>A0A919RDC3</accession>
<dbReference type="RefSeq" id="WP_203994903.1">
    <property type="nucleotide sequence ID" value="NZ_BOOU01000117.1"/>
</dbReference>
<name>A0A919RDC3_9ACTN</name>
<reference evidence="2" key="1">
    <citation type="submission" date="2021-01" db="EMBL/GenBank/DDBJ databases">
        <title>Whole genome shotgun sequence of Sphaerisporangium rufum NBRC 109079.</title>
        <authorList>
            <person name="Komaki H."/>
            <person name="Tamura T."/>
        </authorList>
    </citation>
    <scope>NUCLEOTIDE SEQUENCE</scope>
    <source>
        <strain evidence="2">NBRC 109079</strain>
    </source>
</reference>
<dbReference type="EMBL" id="BOOU01000117">
    <property type="protein sequence ID" value="GII81905.1"/>
    <property type="molecule type" value="Genomic_DNA"/>
</dbReference>
<proteinExistence type="predicted"/>
<protein>
    <recommendedName>
        <fullName evidence="4">Htaa domain-containing protein</fullName>
    </recommendedName>
</protein>
<evidence type="ECO:0000256" key="1">
    <source>
        <dbReference type="SAM" id="SignalP"/>
    </source>
</evidence>
<organism evidence="2 3">
    <name type="scientific">Sphaerisporangium rufum</name>
    <dbReference type="NCBI Taxonomy" id="1381558"/>
    <lineage>
        <taxon>Bacteria</taxon>
        <taxon>Bacillati</taxon>
        <taxon>Actinomycetota</taxon>
        <taxon>Actinomycetes</taxon>
        <taxon>Streptosporangiales</taxon>
        <taxon>Streptosporangiaceae</taxon>
        <taxon>Sphaerisporangium</taxon>
    </lineage>
</organism>
<dbReference type="Proteomes" id="UP000655287">
    <property type="component" value="Unassembled WGS sequence"/>
</dbReference>
<keyword evidence="3" id="KW-1185">Reference proteome</keyword>
<evidence type="ECO:0000313" key="3">
    <source>
        <dbReference type="Proteomes" id="UP000655287"/>
    </source>
</evidence>
<dbReference type="AlphaFoldDB" id="A0A919RDC3"/>
<evidence type="ECO:0008006" key="4">
    <source>
        <dbReference type="Google" id="ProtNLM"/>
    </source>
</evidence>
<comment type="caution">
    <text evidence="2">The sequence shown here is derived from an EMBL/GenBank/DDBJ whole genome shotgun (WGS) entry which is preliminary data.</text>
</comment>